<dbReference type="AlphaFoldDB" id="A0A0A9EFQ8"/>
<reference evidence="2" key="1">
    <citation type="submission" date="2014-09" db="EMBL/GenBank/DDBJ databases">
        <authorList>
            <person name="Magalhaes I.L.F."/>
            <person name="Oliveira U."/>
            <person name="Santos F.R."/>
            <person name="Vidigal T.H.D.A."/>
            <person name="Brescovit A.D."/>
            <person name="Santos A.J."/>
        </authorList>
    </citation>
    <scope>NUCLEOTIDE SEQUENCE</scope>
    <source>
        <tissue evidence="2">Shoot tissue taken approximately 20 cm above the soil surface</tissue>
    </source>
</reference>
<evidence type="ECO:0000313" key="2">
    <source>
        <dbReference type="EMBL" id="JAD96670.1"/>
    </source>
</evidence>
<keyword evidence="1" id="KW-0812">Transmembrane</keyword>
<organism evidence="2">
    <name type="scientific">Arundo donax</name>
    <name type="common">Giant reed</name>
    <name type="synonym">Donax arundinaceus</name>
    <dbReference type="NCBI Taxonomy" id="35708"/>
    <lineage>
        <taxon>Eukaryota</taxon>
        <taxon>Viridiplantae</taxon>
        <taxon>Streptophyta</taxon>
        <taxon>Embryophyta</taxon>
        <taxon>Tracheophyta</taxon>
        <taxon>Spermatophyta</taxon>
        <taxon>Magnoliopsida</taxon>
        <taxon>Liliopsida</taxon>
        <taxon>Poales</taxon>
        <taxon>Poaceae</taxon>
        <taxon>PACMAD clade</taxon>
        <taxon>Arundinoideae</taxon>
        <taxon>Arundineae</taxon>
        <taxon>Arundo</taxon>
    </lineage>
</organism>
<accession>A0A0A9EFQ8</accession>
<keyword evidence="1" id="KW-1133">Transmembrane helix</keyword>
<dbReference type="EMBL" id="GBRH01201225">
    <property type="protein sequence ID" value="JAD96670.1"/>
    <property type="molecule type" value="Transcribed_RNA"/>
</dbReference>
<sequence>MLHSVSSKDQLGQGYSLNLAHSSFFPTDFSFPFWIFPHAVFLCIFAIFFCLNPWGLRCLFTRI</sequence>
<reference evidence="2" key="2">
    <citation type="journal article" date="2015" name="Data Brief">
        <title>Shoot transcriptome of the giant reed, Arundo donax.</title>
        <authorList>
            <person name="Barrero R.A."/>
            <person name="Guerrero F.D."/>
            <person name="Moolhuijzen P."/>
            <person name="Goolsby J.A."/>
            <person name="Tidwell J."/>
            <person name="Bellgard S.E."/>
            <person name="Bellgard M.I."/>
        </authorList>
    </citation>
    <scope>NUCLEOTIDE SEQUENCE</scope>
    <source>
        <tissue evidence="2">Shoot tissue taken approximately 20 cm above the soil surface</tissue>
    </source>
</reference>
<proteinExistence type="predicted"/>
<feature type="transmembrane region" description="Helical" evidence="1">
    <location>
        <begin position="31"/>
        <end position="54"/>
    </location>
</feature>
<protein>
    <submittedName>
        <fullName evidence="2">Uncharacterized protein</fullName>
    </submittedName>
</protein>
<keyword evidence="1" id="KW-0472">Membrane</keyword>
<evidence type="ECO:0000256" key="1">
    <source>
        <dbReference type="SAM" id="Phobius"/>
    </source>
</evidence>
<name>A0A0A9EFQ8_ARUDO</name>